<evidence type="ECO:0000259" key="11">
    <source>
        <dbReference type="Pfam" id="PF16192"/>
    </source>
</evidence>
<feature type="domain" description="Protein O-mannosyl-transferase C-terminal four TM" evidence="11">
    <location>
        <begin position="1082"/>
        <end position="1259"/>
    </location>
</feature>
<feature type="transmembrane region" description="Helical" evidence="9">
    <location>
        <begin position="914"/>
        <end position="930"/>
    </location>
</feature>
<feature type="transmembrane region" description="Helical" evidence="9">
    <location>
        <begin position="192"/>
        <end position="216"/>
    </location>
</feature>
<dbReference type="Proteomes" id="UP000679992">
    <property type="component" value="Unassembled WGS sequence"/>
</dbReference>
<comment type="caution">
    <text evidence="12">The sequence shown here is derived from an EMBL/GenBank/DDBJ whole genome shotgun (WGS) entry which is preliminary data.</text>
</comment>
<feature type="transmembrane region" description="Helical" evidence="9">
    <location>
        <begin position="343"/>
        <end position="363"/>
    </location>
</feature>
<feature type="transmembrane region" description="Helical" evidence="9">
    <location>
        <begin position="1219"/>
        <end position="1239"/>
    </location>
</feature>
<keyword evidence="3" id="KW-0808">Transferase</keyword>
<feature type="transmembrane region" description="Helical" evidence="9">
    <location>
        <begin position="1166"/>
        <end position="1183"/>
    </location>
</feature>
<feature type="transmembrane region" description="Helical" evidence="9">
    <location>
        <begin position="604"/>
        <end position="629"/>
    </location>
</feature>
<dbReference type="Gene3D" id="2.60.120.260">
    <property type="entry name" value="Galactose-binding domain-like"/>
    <property type="match status" value="2"/>
</dbReference>
<dbReference type="Pfam" id="PF16192">
    <property type="entry name" value="PMT_4TMC"/>
    <property type="match status" value="1"/>
</dbReference>
<dbReference type="Pfam" id="PF13231">
    <property type="entry name" value="PMT_2"/>
    <property type="match status" value="1"/>
</dbReference>
<evidence type="ECO:0000256" key="6">
    <source>
        <dbReference type="ARBA" id="ARBA00023136"/>
    </source>
</evidence>
<accession>A0ABQ4MDQ6</accession>
<feature type="transmembrane region" description="Helical" evidence="9">
    <location>
        <begin position="678"/>
        <end position="697"/>
    </location>
</feature>
<feature type="transmembrane region" description="Helical" evidence="9">
    <location>
        <begin position="429"/>
        <end position="449"/>
    </location>
</feature>
<feature type="transmembrane region" description="Helical" evidence="9">
    <location>
        <begin position="989"/>
        <end position="1007"/>
    </location>
</feature>
<dbReference type="EMBL" id="BOSL01000010">
    <property type="protein sequence ID" value="GIP54116.1"/>
    <property type="molecule type" value="Genomic_DNA"/>
</dbReference>
<feature type="transmembrane region" description="Helical" evidence="9">
    <location>
        <begin position="493"/>
        <end position="515"/>
    </location>
</feature>
<keyword evidence="2" id="KW-1003">Cell membrane</keyword>
<evidence type="ECO:0000256" key="5">
    <source>
        <dbReference type="ARBA" id="ARBA00022989"/>
    </source>
</evidence>
<comment type="subcellular location">
    <subcellularLocation>
        <location evidence="1">Cell membrane</location>
        <topology evidence="1">Multi-pass membrane protein</topology>
    </subcellularLocation>
</comment>
<feature type="transmembrane region" description="Helical" evidence="9">
    <location>
        <begin position="551"/>
        <end position="567"/>
    </location>
</feature>
<dbReference type="InterPro" id="IPR018584">
    <property type="entry name" value="GT87"/>
</dbReference>
<feature type="domain" description="Glycosyltransferase RgtA/B/C/D-like" evidence="10">
    <location>
        <begin position="865"/>
        <end position="995"/>
    </location>
</feature>
<feature type="transmembrane region" description="Helical" evidence="9">
    <location>
        <begin position="936"/>
        <end position="953"/>
    </location>
</feature>
<feature type="transmembrane region" description="Helical" evidence="9">
    <location>
        <begin position="965"/>
        <end position="983"/>
    </location>
</feature>
<feature type="region of interest" description="Disordered" evidence="8">
    <location>
        <begin position="1"/>
        <end position="20"/>
    </location>
</feature>
<evidence type="ECO:0000256" key="7">
    <source>
        <dbReference type="ARBA" id="ARBA00024033"/>
    </source>
</evidence>
<keyword evidence="4 9" id="KW-0812">Transmembrane</keyword>
<keyword evidence="5 9" id="KW-1133">Transmembrane helix</keyword>
<dbReference type="PANTHER" id="PTHR10050:SF53">
    <property type="entry name" value="CHROMOSOME UNDETERMINED SCAFFOLD_67, WHOLE GENOME SHOTGUN SEQUENCE"/>
    <property type="match status" value="1"/>
</dbReference>
<dbReference type="InterPro" id="IPR032421">
    <property type="entry name" value="PMT_4TMC"/>
</dbReference>
<organism evidence="12 13">
    <name type="scientific">Paenibacillus vini</name>
    <dbReference type="NCBI Taxonomy" id="1476024"/>
    <lineage>
        <taxon>Bacteria</taxon>
        <taxon>Bacillati</taxon>
        <taxon>Bacillota</taxon>
        <taxon>Bacilli</taxon>
        <taxon>Bacillales</taxon>
        <taxon>Paenibacillaceae</taxon>
        <taxon>Paenibacillus</taxon>
    </lineage>
</organism>
<feature type="transmembrane region" description="Helical" evidence="9">
    <location>
        <begin position="527"/>
        <end position="545"/>
    </location>
</feature>
<reference evidence="12 13" key="1">
    <citation type="submission" date="2021-03" db="EMBL/GenBank/DDBJ databases">
        <title>Antimicrobial resistance genes in bacteria isolated from Japanese honey, and their potential for conferring macrolide and lincosamide resistance in the American foulbrood pathogen Paenibacillus larvae.</title>
        <authorList>
            <person name="Okamoto M."/>
            <person name="Kumagai M."/>
            <person name="Kanamori H."/>
            <person name="Takamatsu D."/>
        </authorList>
    </citation>
    <scope>NUCLEOTIDE SEQUENCE [LARGE SCALE GENOMIC DNA]</scope>
    <source>
        <strain evidence="12 13">J42TS3</strain>
    </source>
</reference>
<dbReference type="Pfam" id="PF09594">
    <property type="entry name" value="GT87"/>
    <property type="match status" value="1"/>
</dbReference>
<evidence type="ECO:0000256" key="2">
    <source>
        <dbReference type="ARBA" id="ARBA00022475"/>
    </source>
</evidence>
<evidence type="ECO:0000256" key="4">
    <source>
        <dbReference type="ARBA" id="ARBA00022692"/>
    </source>
</evidence>
<feature type="transmembrane region" description="Helical" evidence="9">
    <location>
        <begin position="1189"/>
        <end position="1207"/>
    </location>
</feature>
<feature type="transmembrane region" description="Helical" evidence="9">
    <location>
        <begin position="319"/>
        <end position="337"/>
    </location>
</feature>
<feature type="transmembrane region" description="Helical" evidence="9">
    <location>
        <begin position="885"/>
        <end position="907"/>
    </location>
</feature>
<evidence type="ECO:0000256" key="9">
    <source>
        <dbReference type="SAM" id="Phobius"/>
    </source>
</evidence>
<evidence type="ECO:0000313" key="13">
    <source>
        <dbReference type="Proteomes" id="UP000679992"/>
    </source>
</evidence>
<keyword evidence="6 9" id="KW-0472">Membrane</keyword>
<evidence type="ECO:0000256" key="8">
    <source>
        <dbReference type="SAM" id="MobiDB-lite"/>
    </source>
</evidence>
<gene>
    <name evidence="12" type="ORF">J42TS3_31510</name>
</gene>
<dbReference type="InterPro" id="IPR008979">
    <property type="entry name" value="Galactose-bd-like_sf"/>
</dbReference>
<proteinExistence type="inferred from homology"/>
<feature type="transmembrane region" description="Helical" evidence="9">
    <location>
        <begin position="237"/>
        <end position="256"/>
    </location>
</feature>
<evidence type="ECO:0000256" key="3">
    <source>
        <dbReference type="ARBA" id="ARBA00022679"/>
    </source>
</evidence>
<feature type="transmembrane region" description="Helical" evidence="9">
    <location>
        <begin position="398"/>
        <end position="422"/>
    </location>
</feature>
<dbReference type="SUPFAM" id="SSF49785">
    <property type="entry name" value="Galactose-binding domain-like"/>
    <property type="match status" value="1"/>
</dbReference>
<evidence type="ECO:0000256" key="1">
    <source>
        <dbReference type="ARBA" id="ARBA00004651"/>
    </source>
</evidence>
<feature type="region of interest" description="Disordered" evidence="8">
    <location>
        <begin position="162"/>
        <end position="187"/>
    </location>
</feature>
<protein>
    <recommendedName>
        <fullName evidence="14">Dolichyl-phosphate-mannose--protein mannosyltransferase</fullName>
    </recommendedName>
</protein>
<feature type="transmembrane region" description="Helical" evidence="9">
    <location>
        <begin position="1142"/>
        <end position="1159"/>
    </location>
</feature>
<evidence type="ECO:0000313" key="12">
    <source>
        <dbReference type="EMBL" id="GIP54116.1"/>
    </source>
</evidence>
<evidence type="ECO:0000259" key="10">
    <source>
        <dbReference type="Pfam" id="PF13231"/>
    </source>
</evidence>
<dbReference type="InterPro" id="IPR038731">
    <property type="entry name" value="RgtA/B/C-like"/>
</dbReference>
<dbReference type="PANTHER" id="PTHR10050">
    <property type="entry name" value="DOLICHYL-PHOSPHATE-MANNOSE--PROTEIN MANNOSYLTRANSFERASE"/>
    <property type="match status" value="1"/>
</dbReference>
<dbReference type="InterPro" id="IPR027005">
    <property type="entry name" value="PMT-like"/>
</dbReference>
<evidence type="ECO:0008006" key="14">
    <source>
        <dbReference type="Google" id="ProtNLM"/>
    </source>
</evidence>
<feature type="transmembrane region" description="Helical" evidence="9">
    <location>
        <begin position="572"/>
        <end position="592"/>
    </location>
</feature>
<feature type="transmembrane region" description="Helical" evidence="9">
    <location>
        <begin position="1046"/>
        <end position="1070"/>
    </location>
</feature>
<keyword evidence="13" id="KW-1185">Reference proteome</keyword>
<comment type="similarity">
    <text evidence="7">Belongs to the glycosyltransferase 87 family.</text>
</comment>
<sequence length="1261" mass="141019">MLQNAGFENLDSVSDSPDHWSRDAWVQTEGASQLGIVRDTAHSGNTAAVVDNIQPNHAKWVQRISVKPETDYVISGWVQIVQMGSGEIGATIFPLGVGGAFPDLKDSEGQWKKLQFYGKTGPEQQELTVAAGIGGYGRLNTGKAYFDDLDVREAGTLPEGVNPVLLESPTTDPPQGDAGEAAAEPQDQTGNAAVHVSILPIMLFSVMFSLLFVFLYQKVLRRQQARLGEAVSQEHAWFAFMIGASLLLRIGIGLTVDGFETDMNTFMAWANHAAESGIGNFYNEGMFADYPPGYIYVLYVLGSIRSVLGMDFGSAGAELLFKMPSILADLVTGYLIYRAAGKTLGSKIALALSILYLWNPAVLVNSSAWGQVDSFFVLFLLISILALTERRFEWSAVWLAIAMLIKPQAVIFAPVWLIACLYYRDAKRISRSILCGICVFGLLALPFFWNQGGLSGLIALYRTTLSSYPYASVNAFNIYALFGQNWSPLDNSWLFLTFRVWGLLAILSAVAYVCYISFRKQGPKRDLSSSYFIAMALIVILFVLGTKMHERYMFPALILSLFSFIQIKDRRLLALFTGFSLTQYVNAAYVLKYLNAGSSPGNDGIVLICSIANVALLGYMLYLGFDIYVKKRIKPLMPRTDEDRQLEDQSLLAELALPPDHAGTGSKGLTFLRRIKEWNWIGLITLVYLAVSLFQLGSLRAPQSGWTPQAGESFYVDLGDVKRVERLNLFGGIGSGDFKLEFGLDGITWERPLKVTGDISDVFAWKSLPLGFETRYAKFTVEKAGFSLNEMAFFETGGQVPIPIRQIHEPSGATLEDGEIGRLFDEPSTAKIKPDFYDGTYFDEIYHARTAYEYLHGLPPYENTHPPLGKLLIAVGIQVFGLNPFGWRIIGTLFGAAMLPLIYAFALRIFGQRKFAVMSAVLFAAEFMHFTQTRIATIDVFGVFFILLMFYFMSRYTSMNFNKIGIGKTLVPLFWAGLFFGIGVAAKWIVLYGGAGLAVMLGISLYMRYREYAAAKRALAANPDSDDFGQHLRIYRRIATSFSKNILITLGACLVFFVMIPAFIYALSFIPPLSASSEGFTWRSLIQAQQHMFSYHSGLVGSHPFASSWWEWPFMKRPVWYFSGEGDYPGIVSSIVAMGNPLIWWVGVFMLIAALWFSLKRKDRGVYVVWIAFLAQYVPWMLVSRETFLYHYFAMVPFLILAIVYVVKLIEEKRPHLSYIRKAFMTAAILLFAMFYPVLSGIQVSSNYIEHVLRWFPSWLF</sequence>
<name>A0ABQ4MDQ6_9BACL</name>